<dbReference type="STRING" id="1116472.MGMO_104c00060"/>
<evidence type="ECO:0000313" key="3">
    <source>
        <dbReference type="Proteomes" id="UP000017842"/>
    </source>
</evidence>
<keyword evidence="3" id="KW-1185">Reference proteome</keyword>
<accession>V5BYU4</accession>
<gene>
    <name evidence="2" type="ORF">MGMO_104c00060</name>
</gene>
<dbReference type="PATRIC" id="fig|1116472.3.peg.2822"/>
<dbReference type="AlphaFoldDB" id="V5BYU4"/>
<dbReference type="Pfam" id="PF13701">
    <property type="entry name" value="DDE_Tnp_1_4"/>
    <property type="match status" value="1"/>
</dbReference>
<dbReference type="Proteomes" id="UP000017842">
    <property type="component" value="Unassembled WGS sequence"/>
</dbReference>
<proteinExistence type="predicted"/>
<protein>
    <submittedName>
        <fullName evidence="2">Transposase, IS4 family</fullName>
    </submittedName>
</protein>
<sequence>MPNCTATKIEFPAFKRRQIEANFSGGAITSDGGVLLLRTIDQRLRLTERVAAQMPDPRDPDRIQHQVVDLLRQRVYGLACGYEDLNDHDTLRNDLAFQTAVEKDQVLGSRSTLCRFEQQAGRVLTWRLHEQLMEQFIASFDVPPESLILDFDATDDPVHGEQEGRFFHGYYRHYCFLPLYVFCGD</sequence>
<name>V5BYU4_9GAMM</name>
<reference evidence="2 3" key="1">
    <citation type="journal article" date="2013" name="Genome Announc.">
        <title>Draft Genome Sequence of the Methanotrophic Gammaproteobacterium Methyloglobulus morosus DSM 22980 Strain KoM1.</title>
        <authorList>
            <person name="Poehlein A."/>
            <person name="Deutzmann J.S."/>
            <person name="Daniel R."/>
            <person name="Simeonova D.D."/>
        </authorList>
    </citation>
    <scope>NUCLEOTIDE SEQUENCE [LARGE SCALE GENOMIC DNA]</scope>
    <source>
        <strain evidence="2 3">KoM1</strain>
    </source>
</reference>
<dbReference type="InterPro" id="IPR025668">
    <property type="entry name" value="Tnp_DDE_dom"/>
</dbReference>
<organism evidence="2 3">
    <name type="scientific">Methyloglobulus morosus KoM1</name>
    <dbReference type="NCBI Taxonomy" id="1116472"/>
    <lineage>
        <taxon>Bacteria</taxon>
        <taxon>Pseudomonadati</taxon>
        <taxon>Pseudomonadota</taxon>
        <taxon>Gammaproteobacteria</taxon>
        <taxon>Methylococcales</taxon>
        <taxon>Methylococcaceae</taxon>
        <taxon>Methyloglobulus</taxon>
    </lineage>
</organism>
<feature type="domain" description="Transposase DDE" evidence="1">
    <location>
        <begin position="12"/>
        <end position="183"/>
    </location>
</feature>
<evidence type="ECO:0000259" key="1">
    <source>
        <dbReference type="Pfam" id="PF13701"/>
    </source>
</evidence>
<comment type="caution">
    <text evidence="2">The sequence shown here is derived from an EMBL/GenBank/DDBJ whole genome shotgun (WGS) entry which is preliminary data.</text>
</comment>
<dbReference type="EMBL" id="AYLO01000099">
    <property type="protein sequence ID" value="ESS71427.1"/>
    <property type="molecule type" value="Genomic_DNA"/>
</dbReference>
<dbReference type="eggNOG" id="COG1861">
    <property type="taxonomic scope" value="Bacteria"/>
</dbReference>
<evidence type="ECO:0000313" key="2">
    <source>
        <dbReference type="EMBL" id="ESS71427.1"/>
    </source>
</evidence>